<dbReference type="Pfam" id="PF00691">
    <property type="entry name" value="OmpA"/>
    <property type="match status" value="1"/>
</dbReference>
<keyword evidence="2 5" id="KW-0472">Membrane</keyword>
<dbReference type="SUPFAM" id="SSF82171">
    <property type="entry name" value="DPP6 N-terminal domain-like"/>
    <property type="match status" value="1"/>
</dbReference>
<dbReference type="Gene3D" id="3.30.1330.60">
    <property type="entry name" value="OmpA-like domain"/>
    <property type="match status" value="1"/>
</dbReference>
<dbReference type="SUPFAM" id="SSF48452">
    <property type="entry name" value="TPR-like"/>
    <property type="match status" value="1"/>
</dbReference>
<keyword evidence="3" id="KW-0998">Cell outer membrane</keyword>
<evidence type="ECO:0000256" key="1">
    <source>
        <dbReference type="ARBA" id="ARBA00004442"/>
    </source>
</evidence>
<evidence type="ECO:0000313" key="8">
    <source>
        <dbReference type="Proteomes" id="UP001354989"/>
    </source>
</evidence>
<dbReference type="InterPro" id="IPR036737">
    <property type="entry name" value="OmpA-like_sf"/>
</dbReference>
<dbReference type="InterPro" id="IPR008969">
    <property type="entry name" value="CarboxyPept-like_regulatory"/>
</dbReference>
<comment type="subcellular location">
    <subcellularLocation>
        <location evidence="1">Cell outer membrane</location>
    </subcellularLocation>
</comment>
<name>A0ABN6L6V5_9BACT</name>
<dbReference type="Proteomes" id="UP001354989">
    <property type="component" value="Chromosome"/>
</dbReference>
<feature type="repeat" description="TPR" evidence="4">
    <location>
        <begin position="54"/>
        <end position="87"/>
    </location>
</feature>
<dbReference type="InterPro" id="IPR006665">
    <property type="entry name" value="OmpA-like"/>
</dbReference>
<keyword evidence="4" id="KW-0802">TPR repeat</keyword>
<gene>
    <name evidence="7" type="ORF">PEPS_12010</name>
</gene>
<dbReference type="Gene3D" id="1.25.40.10">
    <property type="entry name" value="Tetratricopeptide repeat domain"/>
    <property type="match status" value="1"/>
</dbReference>
<dbReference type="PRINTS" id="PR01021">
    <property type="entry name" value="OMPADOMAIN"/>
</dbReference>
<evidence type="ECO:0000256" key="5">
    <source>
        <dbReference type="PROSITE-ProRule" id="PRU00473"/>
    </source>
</evidence>
<accession>A0ABN6L6V5</accession>
<dbReference type="EMBL" id="AP025292">
    <property type="protein sequence ID" value="BDC98920.1"/>
    <property type="molecule type" value="Genomic_DNA"/>
</dbReference>
<evidence type="ECO:0000313" key="7">
    <source>
        <dbReference type="EMBL" id="BDC98920.1"/>
    </source>
</evidence>
<dbReference type="InterPro" id="IPR006664">
    <property type="entry name" value="OMP_bac"/>
</dbReference>
<dbReference type="InterPro" id="IPR019734">
    <property type="entry name" value="TPR_rpt"/>
</dbReference>
<dbReference type="InterPro" id="IPR011990">
    <property type="entry name" value="TPR-like_helical_dom_sf"/>
</dbReference>
<sequence>MKQLLLTTLLTAIIALNGFGQQKTLIKADKHFKKHEYTAAIDEYSKYLATKNSGEVTQKLAQAYMAAKRYPEALETYRVLIKLYPAKTELMLPYADLLMSQKSYKAARVVLKRYLNYHPEDRALIMPKLRACGNYSSLSVNKFAVKAEATNFNSEFNDFSPTVVEDKLIWCSSRAYHKSRYLWDNQHFINLFEGQLNGIGQIDDATAMPKTINSKLHEGPATFDQATKTLYFTRNTSNEREQRNLQIMYTQKEGDEKWSKPKHLNFHKKHSSEGHPTISKDGQTMYLVTNYSDGYGGTDLYKSSKTPYGKWGTPENLGKSINTNGNELFPYIADDGYLYFSSDTHPGLGGLDLFRVKVEGDKYGEVEHLGAPFNSEKDDFGICLIGRDSTDFRGFFSSNRGARNGNDDIYHFQNIMIDLNVTVKDKENGKSIPMASIELIDDKGKVVRGVSDEFGEYFIRLNPEIAYKVNCDKKRYTTEALAFDTKGFTENKTIEKEIYLSKGYTPHLTGKVVNGTSNTILPKAVVVLKDVNTGDVRSYESEDGYYDFSVQPGSEYLILAQKTDFMSHEQTVSVPLNQMRNINRISPLERLKKNKILDIENIYYEFDRAAITPESRTTLNKVIRILKNNPDIVLELSSHTDARGTDEYNKVLSQKRAKSALAYFEKFGIEPFRLVYKYYGETQPKMPCPNGDCPEEVHAANRRTEFKILDF</sequence>
<evidence type="ECO:0000256" key="2">
    <source>
        <dbReference type="ARBA" id="ARBA00023136"/>
    </source>
</evidence>
<protein>
    <recommendedName>
        <fullName evidence="6">OmpA-like domain-containing protein</fullName>
    </recommendedName>
</protein>
<dbReference type="SUPFAM" id="SSF49464">
    <property type="entry name" value="Carboxypeptidase regulatory domain-like"/>
    <property type="match status" value="1"/>
</dbReference>
<dbReference type="PANTHER" id="PTHR30329:SF21">
    <property type="entry name" value="LIPOPROTEIN YIAD-RELATED"/>
    <property type="match status" value="1"/>
</dbReference>
<dbReference type="InterPro" id="IPR050330">
    <property type="entry name" value="Bact_OuterMem_StrucFunc"/>
</dbReference>
<dbReference type="PROSITE" id="PS50005">
    <property type="entry name" value="TPR"/>
    <property type="match status" value="1"/>
</dbReference>
<keyword evidence="8" id="KW-1185">Reference proteome</keyword>
<reference evidence="7 8" key="1">
    <citation type="submission" date="2021-12" db="EMBL/GenBank/DDBJ databases">
        <title>Genome sequencing of bacteria with rrn-lacking chromosome and rrn-plasmid.</title>
        <authorList>
            <person name="Anda M."/>
            <person name="Iwasaki W."/>
        </authorList>
    </citation>
    <scope>NUCLEOTIDE SEQUENCE [LARGE SCALE GENOMIC DNA]</scope>
    <source>
        <strain evidence="7 8">NBRC 101262</strain>
    </source>
</reference>
<dbReference type="SUPFAM" id="SSF103088">
    <property type="entry name" value="OmpA-like"/>
    <property type="match status" value="1"/>
</dbReference>
<evidence type="ECO:0000259" key="6">
    <source>
        <dbReference type="PROSITE" id="PS51123"/>
    </source>
</evidence>
<dbReference type="CDD" id="cd07185">
    <property type="entry name" value="OmpA_C-like"/>
    <property type="match status" value="1"/>
</dbReference>
<dbReference type="PANTHER" id="PTHR30329">
    <property type="entry name" value="STATOR ELEMENT OF FLAGELLAR MOTOR COMPLEX"/>
    <property type="match status" value="1"/>
</dbReference>
<dbReference type="PROSITE" id="PS51123">
    <property type="entry name" value="OMPA_2"/>
    <property type="match status" value="1"/>
</dbReference>
<dbReference type="Pfam" id="PF07676">
    <property type="entry name" value="PD40"/>
    <property type="match status" value="1"/>
</dbReference>
<proteinExistence type="predicted"/>
<evidence type="ECO:0000256" key="3">
    <source>
        <dbReference type="ARBA" id="ARBA00023237"/>
    </source>
</evidence>
<evidence type="ECO:0000256" key="4">
    <source>
        <dbReference type="PROSITE-ProRule" id="PRU00339"/>
    </source>
</evidence>
<dbReference type="InterPro" id="IPR011659">
    <property type="entry name" value="WD40"/>
</dbReference>
<dbReference type="Gene3D" id="2.60.40.1120">
    <property type="entry name" value="Carboxypeptidase-like, regulatory domain"/>
    <property type="match status" value="1"/>
</dbReference>
<feature type="domain" description="OmpA-like" evidence="6">
    <location>
        <begin position="591"/>
        <end position="711"/>
    </location>
</feature>
<dbReference type="RefSeq" id="WP_338397959.1">
    <property type="nucleotide sequence ID" value="NZ_AP025292.1"/>
</dbReference>
<organism evidence="7 8">
    <name type="scientific">Persicobacter psychrovividus</name>
    <dbReference type="NCBI Taxonomy" id="387638"/>
    <lineage>
        <taxon>Bacteria</taxon>
        <taxon>Pseudomonadati</taxon>
        <taxon>Bacteroidota</taxon>
        <taxon>Cytophagia</taxon>
        <taxon>Cytophagales</taxon>
        <taxon>Persicobacteraceae</taxon>
        <taxon>Persicobacter</taxon>
    </lineage>
</organism>